<dbReference type="OrthoDB" id="5588846at2759"/>
<feature type="signal peptide" evidence="5">
    <location>
        <begin position="1"/>
        <end position="19"/>
    </location>
</feature>
<dbReference type="CDD" id="cd06251">
    <property type="entry name" value="M14_ASTE_ASPA-like"/>
    <property type="match status" value="1"/>
</dbReference>
<evidence type="ECO:0000256" key="5">
    <source>
        <dbReference type="SAM" id="SignalP"/>
    </source>
</evidence>
<keyword evidence="4" id="KW-0862">Zinc</keyword>
<dbReference type="AlphaFoldDB" id="A0A2T9XY44"/>
<evidence type="ECO:0000256" key="4">
    <source>
        <dbReference type="ARBA" id="ARBA00022833"/>
    </source>
</evidence>
<protein>
    <recommendedName>
        <fullName evidence="6">Succinylglutamate desuccinylase/Aspartoacylase catalytic domain-containing protein</fullName>
    </recommendedName>
</protein>
<dbReference type="Gene3D" id="3.40.630.10">
    <property type="entry name" value="Zn peptidases"/>
    <property type="match status" value="1"/>
</dbReference>
<evidence type="ECO:0000313" key="8">
    <source>
        <dbReference type="Proteomes" id="UP000245699"/>
    </source>
</evidence>
<keyword evidence="3" id="KW-0378">Hydrolase</keyword>
<evidence type="ECO:0000256" key="2">
    <source>
        <dbReference type="ARBA" id="ARBA00022723"/>
    </source>
</evidence>
<comment type="caution">
    <text evidence="7">The sequence shown here is derived from an EMBL/GenBank/DDBJ whole genome shotgun (WGS) entry which is preliminary data.</text>
</comment>
<proteinExistence type="predicted"/>
<comment type="cofactor">
    <cofactor evidence="1">
        <name>Zn(2+)</name>
        <dbReference type="ChEBI" id="CHEBI:29105"/>
    </cofactor>
</comment>
<dbReference type="Pfam" id="PF24827">
    <property type="entry name" value="AstE_AspA_cat"/>
    <property type="match status" value="1"/>
</dbReference>
<keyword evidence="8" id="KW-1185">Reference proteome</keyword>
<dbReference type="PIRSF" id="PIRSF039012">
    <property type="entry name" value="ASP"/>
    <property type="match status" value="1"/>
</dbReference>
<sequence>MVKIVSILSSALFATLANAATVYTGDILAGHKVITDLDPSDFPSNSVTKLWLRMPKTITGQPRHVPVIIAKGNSPGNSLMLNSGLHGDELNGIRVVQRVFKDIDTSKLKGTVVGVSGANVDGMENKIREYTNKYDSGILIDLNRQFPGNITNRSAAQKYAATLWASIYNKNYTAGVDFHTDTTGDALPNYVYADLTIPYVYRMTELTGANVIKIDLGSGTLGALENIWDRFGTPAITYELGSANVWQKDQIQRGYDYVFRQLADLEMYPPTTDTTKIATYEAQRKVMYYGTEEKYGASPTGGFTEYYAKLLDKVVVNQTLATLFNVFGDKVMDFKSEIDGVVDAIGLSPLTQPGTYIFSVIHNSTDPACANGC</sequence>
<dbReference type="InterPro" id="IPR055438">
    <property type="entry name" value="AstE_AspA_cat"/>
</dbReference>
<evidence type="ECO:0000256" key="3">
    <source>
        <dbReference type="ARBA" id="ARBA00022801"/>
    </source>
</evidence>
<feature type="chain" id="PRO_5015624324" description="Succinylglutamate desuccinylase/Aspartoacylase catalytic domain-containing protein" evidence="5">
    <location>
        <begin position="20"/>
        <end position="373"/>
    </location>
</feature>
<reference evidence="7 8" key="1">
    <citation type="journal article" date="2018" name="MBio">
        <title>Comparative Genomics Reveals the Core Gene Toolbox for the Fungus-Insect Symbiosis.</title>
        <authorList>
            <person name="Wang Y."/>
            <person name="Stata M."/>
            <person name="Wang W."/>
            <person name="Stajich J.E."/>
            <person name="White M.M."/>
            <person name="Moncalvo J.M."/>
        </authorList>
    </citation>
    <scope>NUCLEOTIDE SEQUENCE [LARGE SCALE GENOMIC DNA]</scope>
    <source>
        <strain evidence="7 8">AUS-77-4</strain>
    </source>
</reference>
<keyword evidence="5" id="KW-0732">Signal</keyword>
<dbReference type="PANTHER" id="PTHR37326">
    <property type="entry name" value="BLL3975 PROTEIN"/>
    <property type="match status" value="1"/>
</dbReference>
<dbReference type="InterPro" id="IPR053138">
    <property type="entry name" value="N-alpha-Ac-DABA_deacetylase"/>
</dbReference>
<evidence type="ECO:0000313" key="7">
    <source>
        <dbReference type="EMBL" id="PVU84954.1"/>
    </source>
</evidence>
<dbReference type="SUPFAM" id="SSF53187">
    <property type="entry name" value="Zn-dependent exopeptidases"/>
    <property type="match status" value="1"/>
</dbReference>
<dbReference type="GO" id="GO:0016811">
    <property type="term" value="F:hydrolase activity, acting on carbon-nitrogen (but not peptide) bonds, in linear amides"/>
    <property type="evidence" value="ECO:0007669"/>
    <property type="project" value="InterPro"/>
</dbReference>
<dbReference type="InterPro" id="IPR043795">
    <property type="entry name" value="N-alpha-Ac-DABA-like"/>
</dbReference>
<dbReference type="EMBL" id="MBFT01001190">
    <property type="protein sequence ID" value="PVU84954.1"/>
    <property type="molecule type" value="Genomic_DNA"/>
</dbReference>
<keyword evidence="2" id="KW-0479">Metal-binding</keyword>
<dbReference type="GO" id="GO:0016788">
    <property type="term" value="F:hydrolase activity, acting on ester bonds"/>
    <property type="evidence" value="ECO:0007669"/>
    <property type="project" value="InterPro"/>
</dbReference>
<dbReference type="Proteomes" id="UP000245699">
    <property type="component" value="Unassembled WGS sequence"/>
</dbReference>
<accession>A0A2T9XY44</accession>
<name>A0A2T9XY44_9FUNG</name>
<gene>
    <name evidence="7" type="ORF">BB559_007284</name>
</gene>
<organism evidence="7 8">
    <name type="scientific">Furculomyces boomerangus</name>
    <dbReference type="NCBI Taxonomy" id="61424"/>
    <lineage>
        <taxon>Eukaryota</taxon>
        <taxon>Fungi</taxon>
        <taxon>Fungi incertae sedis</taxon>
        <taxon>Zoopagomycota</taxon>
        <taxon>Kickxellomycotina</taxon>
        <taxon>Harpellomycetes</taxon>
        <taxon>Harpellales</taxon>
        <taxon>Harpellaceae</taxon>
        <taxon>Furculomyces</taxon>
    </lineage>
</organism>
<dbReference type="GO" id="GO:0046872">
    <property type="term" value="F:metal ion binding"/>
    <property type="evidence" value="ECO:0007669"/>
    <property type="project" value="UniProtKB-KW"/>
</dbReference>
<evidence type="ECO:0000256" key="1">
    <source>
        <dbReference type="ARBA" id="ARBA00001947"/>
    </source>
</evidence>
<dbReference type="PANTHER" id="PTHR37326:SF1">
    <property type="entry name" value="BLL3975 PROTEIN"/>
    <property type="match status" value="1"/>
</dbReference>
<feature type="domain" description="Succinylglutamate desuccinylase/Aspartoacylase catalytic" evidence="6">
    <location>
        <begin position="75"/>
        <end position="262"/>
    </location>
</feature>
<evidence type="ECO:0000259" key="6">
    <source>
        <dbReference type="Pfam" id="PF24827"/>
    </source>
</evidence>